<keyword evidence="10" id="KW-0175">Coiled coil</keyword>
<evidence type="ECO:0000256" key="3">
    <source>
        <dbReference type="ARBA" id="ARBA00022490"/>
    </source>
</evidence>
<dbReference type="GO" id="GO:0051010">
    <property type="term" value="F:microtubule plus-end binding"/>
    <property type="evidence" value="ECO:0007669"/>
    <property type="project" value="UniProtKB-ARBA"/>
</dbReference>
<dbReference type="InterPro" id="IPR027328">
    <property type="entry name" value="MAPRE"/>
</dbReference>
<evidence type="ECO:0000259" key="12">
    <source>
        <dbReference type="PROSITE" id="PS50021"/>
    </source>
</evidence>
<dbReference type="AlphaFoldDB" id="A0A7D9H1Q9"/>
<proteinExistence type="inferred from homology"/>
<gene>
    <name evidence="14" type="ORF">DEBR0S5_01838G</name>
</gene>
<evidence type="ECO:0000256" key="5">
    <source>
        <dbReference type="ARBA" id="ARBA00022701"/>
    </source>
</evidence>
<dbReference type="InterPro" id="IPR004953">
    <property type="entry name" value="EB1_C"/>
</dbReference>
<organism evidence="14 15">
    <name type="scientific">Dekkera bruxellensis</name>
    <name type="common">Brettanomyces custersii</name>
    <dbReference type="NCBI Taxonomy" id="5007"/>
    <lineage>
        <taxon>Eukaryota</taxon>
        <taxon>Fungi</taxon>
        <taxon>Dikarya</taxon>
        <taxon>Ascomycota</taxon>
        <taxon>Saccharomycotina</taxon>
        <taxon>Pichiomycetes</taxon>
        <taxon>Pichiales</taxon>
        <taxon>Pichiaceae</taxon>
        <taxon>Brettanomyces</taxon>
    </lineage>
</organism>
<keyword evidence="8" id="KW-0131">Cell cycle</keyword>
<feature type="region of interest" description="Disordered" evidence="11">
    <location>
        <begin position="306"/>
        <end position="383"/>
    </location>
</feature>
<feature type="coiled-coil region" evidence="10">
    <location>
        <begin position="226"/>
        <end position="253"/>
    </location>
</feature>
<dbReference type="EMBL" id="CABFWN010000005">
    <property type="protein sequence ID" value="VUG19400.1"/>
    <property type="molecule type" value="Genomic_DNA"/>
</dbReference>
<keyword evidence="4" id="KW-0132">Cell division</keyword>
<feature type="region of interest" description="Disordered" evidence="11">
    <location>
        <begin position="144"/>
        <end position="177"/>
    </location>
</feature>
<keyword evidence="3" id="KW-0963">Cytoplasm</keyword>
<keyword evidence="5 9" id="KW-0493">Microtubule</keyword>
<evidence type="ECO:0000313" key="14">
    <source>
        <dbReference type="EMBL" id="VUG19400.1"/>
    </source>
</evidence>
<dbReference type="GO" id="GO:0035371">
    <property type="term" value="C:microtubule plus-end"/>
    <property type="evidence" value="ECO:0007669"/>
    <property type="project" value="UniProtKB-ARBA"/>
</dbReference>
<sequence length="383" mass="42806">MIVGLSRSELLDWINRDFEAGYSNIEQCGSGAVYCQIFDSIYPGRIPVGKIHFEPRQDYQILSNYKLLQMGFNKVGLTREVPVERLMKFRMQDNLEFLQWFCKLQANAQRHGISNVSSVPSRKPLASSHINRPINHARVTPARSISGRSMPSRSIHKELGSHSRNFSGEPTVKHSNGLNITKSESTVYTPRRAISGETGGARSSIRRSSGIRTRSLTSPDYSDAQMKKLKKQVEELQGKLSEAAETQESLEYERNFYFSKLRQIEIICQNLNDKIQQDKDSIDITVPELVQHVQEILYSMVEGFEVPDDNETGSEAGDFNDSGILSGSPLNQSPLSNSLSGTPEHSAHAGIPDSVDAYNDNSFTNKSGAEDPDALKILEEETF</sequence>
<evidence type="ECO:0000256" key="6">
    <source>
        <dbReference type="ARBA" id="ARBA00022776"/>
    </source>
</evidence>
<comment type="similarity">
    <text evidence="2">Belongs to the MAPRE family.</text>
</comment>
<protein>
    <submittedName>
        <fullName evidence="14">DEBR0S5_01838g1_1</fullName>
    </submittedName>
</protein>
<dbReference type="PROSITE" id="PS50021">
    <property type="entry name" value="CH"/>
    <property type="match status" value="1"/>
</dbReference>
<feature type="compositionally biased region" description="Low complexity" evidence="11">
    <location>
        <begin position="200"/>
        <end position="218"/>
    </location>
</feature>
<dbReference type="Gene3D" id="1.20.5.1430">
    <property type="match status" value="1"/>
</dbReference>
<evidence type="ECO:0000259" key="13">
    <source>
        <dbReference type="PROSITE" id="PS51230"/>
    </source>
</evidence>
<dbReference type="GO" id="GO:0051233">
    <property type="term" value="C:spindle midzone"/>
    <property type="evidence" value="ECO:0007669"/>
    <property type="project" value="UniProtKB-ARBA"/>
</dbReference>
<evidence type="ECO:0000256" key="8">
    <source>
        <dbReference type="ARBA" id="ARBA00023306"/>
    </source>
</evidence>
<keyword evidence="15" id="KW-1185">Reference proteome</keyword>
<evidence type="ECO:0000256" key="11">
    <source>
        <dbReference type="SAM" id="MobiDB-lite"/>
    </source>
</evidence>
<feature type="compositionally biased region" description="Basic and acidic residues" evidence="11">
    <location>
        <begin position="373"/>
        <end position="383"/>
    </location>
</feature>
<accession>A0A7D9H1Q9</accession>
<dbReference type="Pfam" id="PF00307">
    <property type="entry name" value="CH"/>
    <property type="match status" value="1"/>
</dbReference>
<keyword evidence="6" id="KW-0498">Mitosis</keyword>
<feature type="compositionally biased region" description="Low complexity" evidence="11">
    <location>
        <begin position="325"/>
        <end position="341"/>
    </location>
</feature>
<dbReference type="PANTHER" id="PTHR10623">
    <property type="entry name" value="MICROTUBULE-ASSOCIATED PROTEIN RP/EB FAMILY MEMBER"/>
    <property type="match status" value="1"/>
</dbReference>
<dbReference type="InterPro" id="IPR001715">
    <property type="entry name" value="CH_dom"/>
</dbReference>
<dbReference type="GO" id="GO:0072686">
    <property type="term" value="C:mitotic spindle"/>
    <property type="evidence" value="ECO:0007669"/>
    <property type="project" value="UniProtKB-ARBA"/>
</dbReference>
<dbReference type="InterPro" id="IPR036872">
    <property type="entry name" value="CH_dom_sf"/>
</dbReference>
<feature type="domain" description="Calponin-homology (CH)" evidence="12">
    <location>
        <begin position="4"/>
        <end position="106"/>
    </location>
</feature>
<evidence type="ECO:0000256" key="7">
    <source>
        <dbReference type="ARBA" id="ARBA00023212"/>
    </source>
</evidence>
<evidence type="ECO:0000256" key="4">
    <source>
        <dbReference type="ARBA" id="ARBA00022618"/>
    </source>
</evidence>
<dbReference type="SUPFAM" id="SSF140612">
    <property type="entry name" value="EB1 dimerisation domain-like"/>
    <property type="match status" value="1"/>
</dbReference>
<feature type="region of interest" description="Disordered" evidence="11">
    <location>
        <begin position="192"/>
        <end position="224"/>
    </location>
</feature>
<dbReference type="SUPFAM" id="SSF47576">
    <property type="entry name" value="Calponin-homology domain, CH-domain"/>
    <property type="match status" value="1"/>
</dbReference>
<evidence type="ECO:0000256" key="9">
    <source>
        <dbReference type="PROSITE-ProRule" id="PRU00576"/>
    </source>
</evidence>
<dbReference type="GO" id="GO:0030473">
    <property type="term" value="P:nuclear migration along microtubule"/>
    <property type="evidence" value="ECO:0007669"/>
    <property type="project" value="UniProtKB-ARBA"/>
</dbReference>
<evidence type="ECO:0000313" key="15">
    <source>
        <dbReference type="Proteomes" id="UP000478008"/>
    </source>
</evidence>
<dbReference type="Proteomes" id="UP000478008">
    <property type="component" value="Unassembled WGS sequence"/>
</dbReference>
<name>A0A7D9H1Q9_DEKBR</name>
<evidence type="ECO:0000256" key="10">
    <source>
        <dbReference type="SAM" id="Coils"/>
    </source>
</evidence>
<reference evidence="14 15" key="1">
    <citation type="submission" date="2019-07" db="EMBL/GenBank/DDBJ databases">
        <authorList>
            <person name="Friedrich A."/>
            <person name="Schacherer J."/>
        </authorList>
    </citation>
    <scope>NUCLEOTIDE SEQUENCE [LARGE SCALE GENOMIC DNA]</scope>
</reference>
<dbReference type="GO" id="GO:0007010">
    <property type="term" value="P:cytoskeleton organization"/>
    <property type="evidence" value="ECO:0007669"/>
    <property type="project" value="UniProtKB-ARBA"/>
</dbReference>
<keyword evidence="7" id="KW-0206">Cytoskeleton</keyword>
<dbReference type="Gene3D" id="1.10.418.10">
    <property type="entry name" value="Calponin-like domain"/>
    <property type="match status" value="1"/>
</dbReference>
<dbReference type="PROSITE" id="PS51230">
    <property type="entry name" value="EB1_C"/>
    <property type="match status" value="1"/>
</dbReference>
<feature type="domain" description="EB1 C-terminal" evidence="13">
    <location>
        <begin position="225"/>
        <end position="306"/>
    </location>
</feature>
<comment type="subcellular location">
    <subcellularLocation>
        <location evidence="1">Cytoplasm</location>
        <location evidence="1">Cytoskeleton</location>
    </subcellularLocation>
</comment>
<dbReference type="FunFam" id="1.10.418.10:FF:000028">
    <property type="entry name" value="RP/EB family microtubule-associated protein"/>
    <property type="match status" value="1"/>
</dbReference>
<dbReference type="GO" id="GO:0051301">
    <property type="term" value="P:cell division"/>
    <property type="evidence" value="ECO:0007669"/>
    <property type="project" value="UniProtKB-KW"/>
</dbReference>
<dbReference type="InterPro" id="IPR036133">
    <property type="entry name" value="EB1_C_sf"/>
</dbReference>
<dbReference type="Pfam" id="PF03271">
    <property type="entry name" value="EB1"/>
    <property type="match status" value="1"/>
</dbReference>
<dbReference type="GO" id="GO:0035372">
    <property type="term" value="P:protein localization to microtubule"/>
    <property type="evidence" value="ECO:0007669"/>
    <property type="project" value="UniProtKB-ARBA"/>
</dbReference>
<evidence type="ECO:0000256" key="2">
    <source>
        <dbReference type="ARBA" id="ARBA00010729"/>
    </source>
</evidence>
<feature type="compositionally biased region" description="Polar residues" evidence="11">
    <location>
        <begin position="162"/>
        <end position="177"/>
    </location>
</feature>
<evidence type="ECO:0000256" key="1">
    <source>
        <dbReference type="ARBA" id="ARBA00004245"/>
    </source>
</evidence>